<evidence type="ECO:0000256" key="1">
    <source>
        <dbReference type="SAM" id="MobiDB-lite"/>
    </source>
</evidence>
<keyword evidence="2" id="KW-0472">Membrane</keyword>
<feature type="transmembrane region" description="Helical" evidence="2">
    <location>
        <begin position="395"/>
        <end position="416"/>
    </location>
</feature>
<keyword evidence="4" id="KW-1185">Reference proteome</keyword>
<dbReference type="EMBL" id="BMCK01000002">
    <property type="protein sequence ID" value="GGD19488.1"/>
    <property type="molecule type" value="Genomic_DNA"/>
</dbReference>
<name>A0ABQ1Q9R0_9ACTN</name>
<keyword evidence="2" id="KW-1133">Transmembrane helix</keyword>
<comment type="caution">
    <text evidence="3">The sequence shown here is derived from an EMBL/GenBank/DDBJ whole genome shotgun (WGS) entry which is preliminary data.</text>
</comment>
<accession>A0ABQ1Q9R0</accession>
<dbReference type="Proteomes" id="UP000630594">
    <property type="component" value="Unassembled WGS sequence"/>
</dbReference>
<sequence length="442" mass="47771">MGELRHVLGDAAAVVVRGLRLVVAHAPLLMVIYLLGAAGRHGFLWLAVEVSETRPTLAGFILPLAPMSTLVAFVLMLVVVARSSSMLEVPDDPAPVDSTSADSAQARPRPTTTRALAILASALVPFLTVYAAQGYLKEDVDAYVNAATYDALDQSRVAAAYGESVDVAARITIADGWLLAGLVALALLLRFLFDRFQLPQRFRPVAFVAAYVEVLWIVVLGIAFTSYQDRMWEWVQDRVFVHWVQDRWADLLDVLGPVGEPLAALVGAVGAFIDQADDVILVPVAWLTVAAVVLGGGVDLPKRTPKPPSPRLAGVRARTPQVVRRWTGEVVTDFTSRFSGLRRGLRVLFLGGVVPMAMFCLVFIAARQAGVGVLELWRVVLGPMDRDTGVAFSPWLRISAELVEYVLLAGLLAAAIQQIQVRRARVQADQATAEAARSAEPV</sequence>
<feature type="region of interest" description="Disordered" evidence="1">
    <location>
        <begin position="89"/>
        <end position="109"/>
    </location>
</feature>
<feature type="transmembrane region" description="Helical" evidence="2">
    <location>
        <begin position="347"/>
        <end position="366"/>
    </location>
</feature>
<reference evidence="4" key="1">
    <citation type="journal article" date="2019" name="Int. J. Syst. Evol. Microbiol.">
        <title>The Global Catalogue of Microorganisms (GCM) 10K type strain sequencing project: providing services to taxonomists for standard genome sequencing and annotation.</title>
        <authorList>
            <consortium name="The Broad Institute Genomics Platform"/>
            <consortium name="The Broad Institute Genome Sequencing Center for Infectious Disease"/>
            <person name="Wu L."/>
            <person name="Ma J."/>
        </authorList>
    </citation>
    <scope>NUCLEOTIDE SEQUENCE [LARGE SCALE GENOMIC DNA]</scope>
    <source>
        <strain evidence="4">CCM 7403</strain>
    </source>
</reference>
<evidence type="ECO:0000313" key="4">
    <source>
        <dbReference type="Proteomes" id="UP000630594"/>
    </source>
</evidence>
<feature type="transmembrane region" description="Helical" evidence="2">
    <location>
        <begin position="21"/>
        <end position="48"/>
    </location>
</feature>
<feature type="transmembrane region" description="Helical" evidence="2">
    <location>
        <begin position="205"/>
        <end position="227"/>
    </location>
</feature>
<feature type="transmembrane region" description="Helical" evidence="2">
    <location>
        <begin position="176"/>
        <end position="193"/>
    </location>
</feature>
<proteinExistence type="predicted"/>
<keyword evidence="2" id="KW-0812">Transmembrane</keyword>
<organism evidence="3 4">
    <name type="scientific">Nocardioides daphniae</name>
    <dbReference type="NCBI Taxonomy" id="402297"/>
    <lineage>
        <taxon>Bacteria</taxon>
        <taxon>Bacillati</taxon>
        <taxon>Actinomycetota</taxon>
        <taxon>Actinomycetes</taxon>
        <taxon>Propionibacteriales</taxon>
        <taxon>Nocardioidaceae</taxon>
        <taxon>Nocardioides</taxon>
    </lineage>
</organism>
<gene>
    <name evidence="3" type="ORF">GCM10007231_18290</name>
</gene>
<feature type="transmembrane region" description="Helical" evidence="2">
    <location>
        <begin position="280"/>
        <end position="301"/>
    </location>
</feature>
<evidence type="ECO:0000256" key="2">
    <source>
        <dbReference type="SAM" id="Phobius"/>
    </source>
</evidence>
<evidence type="ECO:0000313" key="3">
    <source>
        <dbReference type="EMBL" id="GGD19488.1"/>
    </source>
</evidence>
<protein>
    <submittedName>
        <fullName evidence="3">Uncharacterized protein</fullName>
    </submittedName>
</protein>
<dbReference type="RefSeq" id="WP_188421520.1">
    <property type="nucleotide sequence ID" value="NZ_BMCK01000002.1"/>
</dbReference>
<feature type="transmembrane region" description="Helical" evidence="2">
    <location>
        <begin position="115"/>
        <end position="136"/>
    </location>
</feature>
<feature type="transmembrane region" description="Helical" evidence="2">
    <location>
        <begin position="60"/>
        <end position="81"/>
    </location>
</feature>